<dbReference type="EMBL" id="JAAAWN010000025">
    <property type="protein sequence ID" value="NDV92619.1"/>
    <property type="molecule type" value="Genomic_DNA"/>
</dbReference>
<reference evidence="1 2" key="1">
    <citation type="submission" date="2020-01" db="EMBL/GenBank/DDBJ databases">
        <authorList>
            <person name="Chen J."/>
            <person name="Zhu S."/>
            <person name="Yang J."/>
        </authorList>
    </citation>
    <scope>NUCLEOTIDE SEQUENCE [LARGE SCALE GENOMIC DNA]</scope>
    <source>
        <strain evidence="1 2">345S023</strain>
    </source>
</reference>
<name>A0A7X5LNJ5_9ALTE</name>
<proteinExistence type="predicted"/>
<evidence type="ECO:0000313" key="1">
    <source>
        <dbReference type="EMBL" id="NDV92619.1"/>
    </source>
</evidence>
<accession>A0A7X5LNJ5</accession>
<sequence>MNEFDFPASVTENTLLYFLILLEPEAIDIASNISATAGFTVQRIEGLNKGNHWYTKNSMALFLLPKNKDNRRMFFRQDLMNEYKAKDCSEATSLYFHKDGSFTLEMATKSTGTDMIIGVWKYRQ</sequence>
<protein>
    <submittedName>
        <fullName evidence="1">Uncharacterized protein</fullName>
    </submittedName>
</protein>
<comment type="caution">
    <text evidence="1">The sequence shown here is derived from an EMBL/GenBank/DDBJ whole genome shotgun (WGS) entry which is preliminary data.</text>
</comment>
<dbReference type="RefSeq" id="WP_163087502.1">
    <property type="nucleotide sequence ID" value="NZ_JAAAWN010000025.1"/>
</dbReference>
<organism evidence="1 2">
    <name type="scientific">Alteromonas profundi</name>
    <dbReference type="NCBI Taxonomy" id="2696062"/>
    <lineage>
        <taxon>Bacteria</taxon>
        <taxon>Pseudomonadati</taxon>
        <taxon>Pseudomonadota</taxon>
        <taxon>Gammaproteobacteria</taxon>
        <taxon>Alteromonadales</taxon>
        <taxon>Alteromonadaceae</taxon>
        <taxon>Alteromonas/Salinimonas group</taxon>
        <taxon>Alteromonas</taxon>
    </lineage>
</organism>
<evidence type="ECO:0000313" key="2">
    <source>
        <dbReference type="Proteomes" id="UP000470213"/>
    </source>
</evidence>
<dbReference type="AlphaFoldDB" id="A0A7X5LNJ5"/>
<gene>
    <name evidence="1" type="ORF">GTH32_15700</name>
</gene>
<dbReference type="Proteomes" id="UP000470213">
    <property type="component" value="Unassembled WGS sequence"/>
</dbReference>
<keyword evidence="2" id="KW-1185">Reference proteome</keyword>